<dbReference type="Pfam" id="PF13590">
    <property type="entry name" value="DUF4136"/>
    <property type="match status" value="1"/>
</dbReference>
<dbReference type="RefSeq" id="WP_148070311.1">
    <property type="nucleotide sequence ID" value="NZ_VRZA01000011.1"/>
</dbReference>
<dbReference type="AlphaFoldDB" id="A0A5C8ZNG1"/>
<evidence type="ECO:0000256" key="1">
    <source>
        <dbReference type="SAM" id="MobiDB-lite"/>
    </source>
</evidence>
<feature type="domain" description="DUF4136" evidence="3">
    <location>
        <begin position="28"/>
        <end position="181"/>
    </location>
</feature>
<dbReference type="InterPro" id="IPR025411">
    <property type="entry name" value="DUF4136"/>
</dbReference>
<dbReference type="PROSITE" id="PS51257">
    <property type="entry name" value="PROKAR_LIPOPROTEIN"/>
    <property type="match status" value="1"/>
</dbReference>
<sequence>MTAIGWRAAVTVAVLAVAACATQSFVPRTDFNGDYDFSQLGRLALRAPAEAHAAGLAPERVEAITLALAAAVVEKGITVVEDFDNADAVLSWHLASSDPQANAAYNQVALYSCWRCGPATRSPGMPAWQAGTLVVDVLDRGDGRSLWRAELETRLTLSPGDQLSDEERRDAARSILASFPPGP</sequence>
<name>A0A5C8ZNG1_9GAMM</name>
<organism evidence="4 5">
    <name type="scientific">Parahaliea maris</name>
    <dbReference type="NCBI Taxonomy" id="2716870"/>
    <lineage>
        <taxon>Bacteria</taxon>
        <taxon>Pseudomonadati</taxon>
        <taxon>Pseudomonadota</taxon>
        <taxon>Gammaproteobacteria</taxon>
        <taxon>Cellvibrionales</taxon>
        <taxon>Halieaceae</taxon>
        <taxon>Parahaliea</taxon>
    </lineage>
</organism>
<accession>A0A5C8ZNG1</accession>
<gene>
    <name evidence="4" type="ORF">FV139_20240</name>
</gene>
<keyword evidence="2" id="KW-0732">Signal</keyword>
<evidence type="ECO:0000259" key="3">
    <source>
        <dbReference type="Pfam" id="PF13590"/>
    </source>
</evidence>
<dbReference type="EMBL" id="VRZA01000011">
    <property type="protein sequence ID" value="TXS89270.1"/>
    <property type="molecule type" value="Genomic_DNA"/>
</dbReference>
<proteinExistence type="predicted"/>
<protein>
    <submittedName>
        <fullName evidence="4">DUF4136 domain-containing protein</fullName>
    </submittedName>
</protein>
<feature type="chain" id="PRO_5023122645" evidence="2">
    <location>
        <begin position="22"/>
        <end position="183"/>
    </location>
</feature>
<reference evidence="4 5" key="1">
    <citation type="submission" date="2019-08" db="EMBL/GenBank/DDBJ databases">
        <title>Parahaliea maris sp. nov., isolated from the surface seawater.</title>
        <authorList>
            <person name="Liu Y."/>
        </authorList>
    </citation>
    <scope>NUCLEOTIDE SEQUENCE [LARGE SCALE GENOMIC DNA]</scope>
    <source>
        <strain evidence="4 5">HSLHS9</strain>
    </source>
</reference>
<feature type="signal peptide" evidence="2">
    <location>
        <begin position="1"/>
        <end position="21"/>
    </location>
</feature>
<comment type="caution">
    <text evidence="4">The sequence shown here is derived from an EMBL/GenBank/DDBJ whole genome shotgun (WGS) entry which is preliminary data.</text>
</comment>
<keyword evidence="5" id="KW-1185">Reference proteome</keyword>
<evidence type="ECO:0000256" key="2">
    <source>
        <dbReference type="SAM" id="SignalP"/>
    </source>
</evidence>
<evidence type="ECO:0000313" key="5">
    <source>
        <dbReference type="Proteomes" id="UP000321039"/>
    </source>
</evidence>
<dbReference type="Gene3D" id="3.30.160.670">
    <property type="match status" value="1"/>
</dbReference>
<evidence type="ECO:0000313" key="4">
    <source>
        <dbReference type="EMBL" id="TXS89270.1"/>
    </source>
</evidence>
<dbReference type="Proteomes" id="UP000321039">
    <property type="component" value="Unassembled WGS sequence"/>
</dbReference>
<feature type="region of interest" description="Disordered" evidence="1">
    <location>
        <begin position="161"/>
        <end position="183"/>
    </location>
</feature>